<comment type="caution">
    <text evidence="4">The sequence shown here is derived from an EMBL/GenBank/DDBJ whole genome shotgun (WGS) entry which is preliminary data.</text>
</comment>
<proteinExistence type="predicted"/>
<dbReference type="GO" id="GO:0005813">
    <property type="term" value="C:centrosome"/>
    <property type="evidence" value="ECO:0007669"/>
    <property type="project" value="TreeGrafter"/>
</dbReference>
<dbReference type="Proteomes" id="UP000728185">
    <property type="component" value="Unassembled WGS sequence"/>
</dbReference>
<dbReference type="AlphaFoldDB" id="A0A8E0VGC9"/>
<evidence type="ECO:0000313" key="5">
    <source>
        <dbReference type="Proteomes" id="UP000728185"/>
    </source>
</evidence>
<dbReference type="PROSITE" id="PS50896">
    <property type="entry name" value="LISH"/>
    <property type="match status" value="1"/>
</dbReference>
<evidence type="ECO:0008006" key="6">
    <source>
        <dbReference type="Google" id="ProtNLM"/>
    </source>
</evidence>
<dbReference type="Gene3D" id="1.20.960.40">
    <property type="match status" value="1"/>
</dbReference>
<sequence>MGDEDADLKDVVVRSLNETGILPKLQAQLRAAVYLALEKHNYHEKIPPANTFLRGICSTEDGLIIVSLVAEFLSYANLENTLEVFKHEAELVSQIESLLNCVKDSLSLIDRPTLHSSLHLDDSLSPGATILKLVNARKSISRTTDNHGEFP</sequence>
<organism evidence="4 5">
    <name type="scientific">Fasciolopsis buskii</name>
    <dbReference type="NCBI Taxonomy" id="27845"/>
    <lineage>
        <taxon>Eukaryota</taxon>
        <taxon>Metazoa</taxon>
        <taxon>Spiralia</taxon>
        <taxon>Lophotrochozoa</taxon>
        <taxon>Platyhelminthes</taxon>
        <taxon>Trematoda</taxon>
        <taxon>Digenea</taxon>
        <taxon>Plagiorchiida</taxon>
        <taxon>Echinostomata</taxon>
        <taxon>Echinostomatoidea</taxon>
        <taxon>Fasciolidae</taxon>
        <taxon>Fasciolopsis</taxon>
    </lineage>
</organism>
<dbReference type="EMBL" id="LUCM01011163">
    <property type="protein sequence ID" value="KAA0184344.1"/>
    <property type="molecule type" value="Genomic_DNA"/>
</dbReference>
<dbReference type="OrthoDB" id="2160638at2759"/>
<evidence type="ECO:0000313" key="4">
    <source>
        <dbReference type="EMBL" id="KAA0184344.1"/>
    </source>
</evidence>
<protein>
    <recommendedName>
        <fullName evidence="6">LisH domain-containing protein</fullName>
    </recommendedName>
</protein>
<keyword evidence="3" id="KW-0206">Cytoskeleton</keyword>
<keyword evidence="2" id="KW-0963">Cytoplasm</keyword>
<dbReference type="PANTHER" id="PTHR15431">
    <property type="entry name" value="FGFR1 ONCOGENE PARTNER/LISH DOMAIN-CONTAINING PROTEIN"/>
    <property type="match status" value="1"/>
</dbReference>
<gene>
    <name evidence="4" type="ORF">FBUS_11126</name>
</gene>
<dbReference type="InterPro" id="IPR006594">
    <property type="entry name" value="LisH"/>
</dbReference>
<accession>A0A8E0VGC9</accession>
<comment type="subcellular location">
    <subcellularLocation>
        <location evidence="1">Cytoplasm</location>
        <location evidence="1">Cytoskeleton</location>
    </subcellularLocation>
</comment>
<name>A0A8E0VGC9_9TREM</name>
<dbReference type="PANTHER" id="PTHR15431:SF9">
    <property type="entry name" value="CENTROSOMAL PROTEIN 43"/>
    <property type="match status" value="1"/>
</dbReference>
<evidence type="ECO:0000256" key="1">
    <source>
        <dbReference type="ARBA" id="ARBA00004245"/>
    </source>
</evidence>
<keyword evidence="5" id="KW-1185">Reference proteome</keyword>
<reference evidence="4" key="1">
    <citation type="submission" date="2019-05" db="EMBL/GenBank/DDBJ databases">
        <title>Annotation for the trematode Fasciolopsis buski.</title>
        <authorList>
            <person name="Choi Y.-J."/>
        </authorList>
    </citation>
    <scope>NUCLEOTIDE SEQUENCE</scope>
    <source>
        <strain evidence="4">HT</strain>
        <tissue evidence="4">Whole worm</tissue>
    </source>
</reference>
<evidence type="ECO:0000256" key="2">
    <source>
        <dbReference type="ARBA" id="ARBA00022490"/>
    </source>
</evidence>
<evidence type="ECO:0000256" key="3">
    <source>
        <dbReference type="ARBA" id="ARBA00023212"/>
    </source>
</evidence>